<comment type="caution">
    <text evidence="13">The sequence shown here is derived from an EMBL/GenBank/DDBJ whole genome shotgun (WGS) entry which is preliminary data.</text>
</comment>
<evidence type="ECO:0000256" key="6">
    <source>
        <dbReference type="ARBA" id="ARBA00022723"/>
    </source>
</evidence>
<comment type="cofactor">
    <cofactor evidence="1 11">
        <name>heme</name>
        <dbReference type="ChEBI" id="CHEBI:30413"/>
    </cofactor>
</comment>
<evidence type="ECO:0000256" key="5">
    <source>
        <dbReference type="ARBA" id="ARBA00022692"/>
    </source>
</evidence>
<keyword evidence="14" id="KW-1185">Reference proteome</keyword>
<dbReference type="AlphaFoldDB" id="A0A1C7NDU4"/>
<proteinExistence type="inferred from homology"/>
<evidence type="ECO:0000256" key="3">
    <source>
        <dbReference type="ARBA" id="ARBA00010617"/>
    </source>
</evidence>
<dbReference type="InterPro" id="IPR017972">
    <property type="entry name" value="Cyt_P450_CS"/>
</dbReference>
<dbReference type="Pfam" id="PF00067">
    <property type="entry name" value="p450"/>
    <property type="match status" value="1"/>
</dbReference>
<keyword evidence="10" id="KW-0472">Membrane</keyword>
<evidence type="ECO:0000256" key="10">
    <source>
        <dbReference type="ARBA" id="ARBA00023136"/>
    </source>
</evidence>
<dbReference type="OrthoDB" id="1844152at2759"/>
<evidence type="ECO:0000256" key="8">
    <source>
        <dbReference type="ARBA" id="ARBA00023004"/>
    </source>
</evidence>
<dbReference type="CDD" id="cd11041">
    <property type="entry name" value="CYP503A1-like"/>
    <property type="match status" value="1"/>
</dbReference>
<dbReference type="PROSITE" id="PS00086">
    <property type="entry name" value="CYTOCHROME_P450"/>
    <property type="match status" value="1"/>
</dbReference>
<comment type="similarity">
    <text evidence="3 12">Belongs to the cytochrome P450 family.</text>
</comment>
<dbReference type="PANTHER" id="PTHR46206">
    <property type="entry name" value="CYTOCHROME P450"/>
    <property type="match status" value="1"/>
</dbReference>
<reference evidence="13 14" key="1">
    <citation type="submission" date="2016-03" db="EMBL/GenBank/DDBJ databases">
        <title>Choanephora cucurbitarum.</title>
        <authorList>
            <person name="Min B."/>
            <person name="Park H."/>
            <person name="Park J.-H."/>
            <person name="Shin H.-D."/>
            <person name="Choi I.-G."/>
        </authorList>
    </citation>
    <scope>NUCLEOTIDE SEQUENCE [LARGE SCALE GENOMIC DNA]</scope>
    <source>
        <strain evidence="13 14">KUS-F28377</strain>
    </source>
</reference>
<dbReference type="GO" id="GO:0016020">
    <property type="term" value="C:membrane"/>
    <property type="evidence" value="ECO:0007669"/>
    <property type="project" value="UniProtKB-SubCell"/>
</dbReference>
<dbReference type="PRINTS" id="PR00385">
    <property type="entry name" value="P450"/>
</dbReference>
<evidence type="ECO:0000256" key="2">
    <source>
        <dbReference type="ARBA" id="ARBA00004370"/>
    </source>
</evidence>
<evidence type="ECO:0000256" key="11">
    <source>
        <dbReference type="PIRSR" id="PIRSR602403-1"/>
    </source>
</evidence>
<dbReference type="STRING" id="101091.A0A1C7NDU4"/>
<dbReference type="Gene3D" id="1.10.630.10">
    <property type="entry name" value="Cytochrome P450"/>
    <property type="match status" value="1"/>
</dbReference>
<evidence type="ECO:0000256" key="9">
    <source>
        <dbReference type="ARBA" id="ARBA00023033"/>
    </source>
</evidence>
<evidence type="ECO:0000256" key="1">
    <source>
        <dbReference type="ARBA" id="ARBA00001971"/>
    </source>
</evidence>
<sequence>MNYLNTITKLPPIQSALQVLGRLPAIQQLIEICSNSSRKELAVLGAASFLTLYNLIRYIRERREKLNLPPKVPFSLPLIGHTLYLCLASNRFLDLCADRYGEIFRIDHLGQTMTVVNGRCAEEAMKADSADLSLEFGILRDVLFLHYVFDDDTMKIGFHVNPVVAKNTISNKKVPDYIPGIQKGLERAVSHLLNQNGEPTLVSNPNVFLQQFVAYMSVPTLVGYEVATNSEVIKSFADFTGDITGNISILLSVPKVLHPMILPYLQYLHKHQKVMEKHVVPVINNRRKVMREAELAGKEHGLPENFLQGLIEFKKKEQDGAEHFYPADAISRTVLLIAFASVHTTSMNLSFCLYWLLARPDLMQAIVEEIERVLPGNTTVNAVTLSEMTTMNNFVREVLRQGVDKLANGKKAMKDYTFYNGYQVTKGELVQSSLRQLTFGSNSNRSDIDEMDPNMSLNKPSTTPAKDFVSFGMGKHLCPGRFFAVQEIQMSLVYLLKHFKIETADGKRPAPVKYFAGTIAVNNNSPLLFTPKK</sequence>
<accession>A0A1C7NDU4</accession>
<dbReference type="InterPro" id="IPR036396">
    <property type="entry name" value="Cyt_P450_sf"/>
</dbReference>
<keyword evidence="6 11" id="KW-0479">Metal-binding</keyword>
<evidence type="ECO:0000256" key="4">
    <source>
        <dbReference type="ARBA" id="ARBA00022617"/>
    </source>
</evidence>
<keyword evidence="8 11" id="KW-0408">Iron</keyword>
<comment type="subcellular location">
    <subcellularLocation>
        <location evidence="2">Membrane</location>
    </subcellularLocation>
</comment>
<dbReference type="SUPFAM" id="SSF48264">
    <property type="entry name" value="Cytochrome P450"/>
    <property type="match status" value="1"/>
</dbReference>
<evidence type="ECO:0000313" key="13">
    <source>
        <dbReference type="EMBL" id="OBZ85544.1"/>
    </source>
</evidence>
<dbReference type="InterPro" id="IPR001128">
    <property type="entry name" value="Cyt_P450"/>
</dbReference>
<name>A0A1C7NDU4_9FUNG</name>
<evidence type="ECO:0000313" key="14">
    <source>
        <dbReference type="Proteomes" id="UP000093000"/>
    </source>
</evidence>
<dbReference type="PRINTS" id="PR00465">
    <property type="entry name" value="EP450IV"/>
</dbReference>
<keyword evidence="4 11" id="KW-0349">Heme</keyword>
<gene>
    <name evidence="13" type="ORF">A0J61_06408</name>
</gene>
<keyword evidence="9 12" id="KW-0503">Monooxygenase</keyword>
<dbReference type="GO" id="GO:0005506">
    <property type="term" value="F:iron ion binding"/>
    <property type="evidence" value="ECO:0007669"/>
    <property type="project" value="InterPro"/>
</dbReference>
<evidence type="ECO:0008006" key="15">
    <source>
        <dbReference type="Google" id="ProtNLM"/>
    </source>
</evidence>
<dbReference type="GO" id="GO:0016705">
    <property type="term" value="F:oxidoreductase activity, acting on paired donors, with incorporation or reduction of molecular oxygen"/>
    <property type="evidence" value="ECO:0007669"/>
    <property type="project" value="InterPro"/>
</dbReference>
<dbReference type="InParanoid" id="A0A1C7NDU4"/>
<organism evidence="13 14">
    <name type="scientific">Choanephora cucurbitarum</name>
    <dbReference type="NCBI Taxonomy" id="101091"/>
    <lineage>
        <taxon>Eukaryota</taxon>
        <taxon>Fungi</taxon>
        <taxon>Fungi incertae sedis</taxon>
        <taxon>Mucoromycota</taxon>
        <taxon>Mucoromycotina</taxon>
        <taxon>Mucoromycetes</taxon>
        <taxon>Mucorales</taxon>
        <taxon>Mucorineae</taxon>
        <taxon>Choanephoraceae</taxon>
        <taxon>Choanephoroideae</taxon>
        <taxon>Choanephora</taxon>
    </lineage>
</organism>
<dbReference type="GO" id="GO:0020037">
    <property type="term" value="F:heme binding"/>
    <property type="evidence" value="ECO:0007669"/>
    <property type="project" value="InterPro"/>
</dbReference>
<feature type="binding site" description="axial binding residue" evidence="11">
    <location>
        <position position="478"/>
    </location>
    <ligand>
        <name>heme</name>
        <dbReference type="ChEBI" id="CHEBI:30413"/>
    </ligand>
    <ligandPart>
        <name>Fe</name>
        <dbReference type="ChEBI" id="CHEBI:18248"/>
    </ligandPart>
</feature>
<dbReference type="PANTHER" id="PTHR46206:SF5">
    <property type="entry name" value="P450, PUTATIVE (EUROFUNG)-RELATED"/>
    <property type="match status" value="1"/>
</dbReference>
<keyword evidence="12" id="KW-0560">Oxidoreductase</keyword>
<dbReference type="EMBL" id="LUGH01000385">
    <property type="protein sequence ID" value="OBZ85544.1"/>
    <property type="molecule type" value="Genomic_DNA"/>
</dbReference>
<evidence type="ECO:0000256" key="12">
    <source>
        <dbReference type="RuleBase" id="RU000461"/>
    </source>
</evidence>
<evidence type="ECO:0000256" key="7">
    <source>
        <dbReference type="ARBA" id="ARBA00022989"/>
    </source>
</evidence>
<dbReference type="InterPro" id="IPR002403">
    <property type="entry name" value="Cyt_P450_E_grp-IV"/>
</dbReference>
<keyword evidence="7" id="KW-1133">Transmembrane helix</keyword>
<dbReference type="Proteomes" id="UP000093000">
    <property type="component" value="Unassembled WGS sequence"/>
</dbReference>
<protein>
    <recommendedName>
        <fullName evidence="15">Cytochrome P450</fullName>
    </recommendedName>
</protein>
<keyword evidence="5" id="KW-0812">Transmembrane</keyword>
<dbReference type="GO" id="GO:0004497">
    <property type="term" value="F:monooxygenase activity"/>
    <property type="evidence" value="ECO:0007669"/>
    <property type="project" value="UniProtKB-KW"/>
</dbReference>